<protein>
    <submittedName>
        <fullName evidence="3">Oxidoreductase</fullName>
    </submittedName>
</protein>
<feature type="domain" description="GFO/IDH/MocA-like oxidoreductase" evidence="2">
    <location>
        <begin position="131"/>
        <end position="265"/>
    </location>
</feature>
<dbReference type="GO" id="GO:0000166">
    <property type="term" value="F:nucleotide binding"/>
    <property type="evidence" value="ECO:0007669"/>
    <property type="project" value="InterPro"/>
</dbReference>
<dbReference type="InterPro" id="IPR051450">
    <property type="entry name" value="Gfo/Idh/MocA_Oxidoreductases"/>
</dbReference>
<dbReference type="SUPFAM" id="SSF51735">
    <property type="entry name" value="NAD(P)-binding Rossmann-fold domains"/>
    <property type="match status" value="1"/>
</dbReference>
<dbReference type="Proteomes" id="UP000076959">
    <property type="component" value="Unassembled WGS sequence"/>
</dbReference>
<dbReference type="InterPro" id="IPR036291">
    <property type="entry name" value="NAD(P)-bd_dom_sf"/>
</dbReference>
<dbReference type="SUPFAM" id="SSF55347">
    <property type="entry name" value="Glyceraldehyde-3-phosphate dehydrogenase-like, C-terminal domain"/>
    <property type="match status" value="1"/>
</dbReference>
<keyword evidence="4" id="KW-1185">Reference proteome</keyword>
<dbReference type="AlphaFoldDB" id="A0A176YRE7"/>
<dbReference type="STRING" id="1505087.AYJ54_13145"/>
<evidence type="ECO:0000313" key="3">
    <source>
        <dbReference type="EMBL" id="OAF09407.1"/>
    </source>
</evidence>
<dbReference type="InterPro" id="IPR000683">
    <property type="entry name" value="Gfo/Idh/MocA-like_OxRdtase_N"/>
</dbReference>
<organism evidence="3 4">
    <name type="scientific">Bradyrhizobium centrolobii</name>
    <dbReference type="NCBI Taxonomy" id="1505087"/>
    <lineage>
        <taxon>Bacteria</taxon>
        <taxon>Pseudomonadati</taxon>
        <taxon>Pseudomonadota</taxon>
        <taxon>Alphaproteobacteria</taxon>
        <taxon>Hyphomicrobiales</taxon>
        <taxon>Nitrobacteraceae</taxon>
        <taxon>Bradyrhizobium</taxon>
    </lineage>
</organism>
<dbReference type="OrthoDB" id="9792935at2"/>
<dbReference type="Pfam" id="PF01408">
    <property type="entry name" value="GFO_IDH_MocA"/>
    <property type="match status" value="1"/>
</dbReference>
<dbReference type="EMBL" id="LUUB01000055">
    <property type="protein sequence ID" value="OAF09407.1"/>
    <property type="molecule type" value="Genomic_DNA"/>
</dbReference>
<evidence type="ECO:0000259" key="2">
    <source>
        <dbReference type="Pfam" id="PF22725"/>
    </source>
</evidence>
<dbReference type="PANTHER" id="PTHR43377">
    <property type="entry name" value="BILIVERDIN REDUCTASE A"/>
    <property type="match status" value="1"/>
</dbReference>
<comment type="caution">
    <text evidence="3">The sequence shown here is derived from an EMBL/GenBank/DDBJ whole genome shotgun (WGS) entry which is preliminary data.</text>
</comment>
<sequence length="352" mass="37627">MSAKMRIAVAGAGLIGRRHIELIEASKDCALAGIADPSPAAKDYAQARGVNCYADHRALLEQGKPDGLVIASPNTLHLPMALDCAAAGVPALIEKPVTDTVAAAQRLCAAITRTGVPMLVGHHRRHNPIIKAAREAVTTGRLGRLTAVVGLWLLKKPDDYFEVTWRREQGGGPLLINLIHDIDNLRFICGEIAEVQALTSNRIRGFPVEDTAALLLRFANGALGTVTVSDATPAPWSWELSSGENPVYPKQDQPCYVFAGTSGSLSVPTMELWSYPQNPGWHAPLVREAVAPSAYDPLVEQLRHFLAVIAGREQPLISVEDAMGTLAVIEAVSEAARTGHSISPGRIMEQAA</sequence>
<proteinExistence type="predicted"/>
<feature type="domain" description="Gfo/Idh/MocA-like oxidoreductase N-terminal" evidence="1">
    <location>
        <begin position="5"/>
        <end position="122"/>
    </location>
</feature>
<dbReference type="PANTHER" id="PTHR43377:SF8">
    <property type="entry name" value="BLR3664 PROTEIN"/>
    <property type="match status" value="1"/>
</dbReference>
<accession>A0A176YRE7</accession>
<evidence type="ECO:0000259" key="1">
    <source>
        <dbReference type="Pfam" id="PF01408"/>
    </source>
</evidence>
<evidence type="ECO:0000313" key="4">
    <source>
        <dbReference type="Proteomes" id="UP000076959"/>
    </source>
</evidence>
<dbReference type="InterPro" id="IPR055170">
    <property type="entry name" value="GFO_IDH_MocA-like_dom"/>
</dbReference>
<dbReference type="RefSeq" id="WP_063700606.1">
    <property type="nucleotide sequence ID" value="NZ_LUUB01000055.1"/>
</dbReference>
<reference evidence="3 4" key="1">
    <citation type="submission" date="2016-03" db="EMBL/GenBank/DDBJ databases">
        <title>Draft Genome Sequence of the Strain BR 10245 (Bradyrhizobium sp.) isolated from nodules of Centrolobium paraense.</title>
        <authorList>
            <person name="Simoes-Araujo J.L.Sr."/>
            <person name="Barauna A.C."/>
            <person name="Silva K."/>
            <person name="Zilli J.E."/>
        </authorList>
    </citation>
    <scope>NUCLEOTIDE SEQUENCE [LARGE SCALE GENOMIC DNA]</scope>
    <source>
        <strain evidence="3 4">BR 10245</strain>
    </source>
</reference>
<dbReference type="Pfam" id="PF22725">
    <property type="entry name" value="GFO_IDH_MocA_C3"/>
    <property type="match status" value="1"/>
</dbReference>
<name>A0A176YRE7_9BRAD</name>
<dbReference type="Gene3D" id="3.30.360.10">
    <property type="entry name" value="Dihydrodipicolinate Reductase, domain 2"/>
    <property type="match status" value="1"/>
</dbReference>
<gene>
    <name evidence="3" type="ORF">AYJ54_13145</name>
</gene>
<dbReference type="Gene3D" id="3.40.50.720">
    <property type="entry name" value="NAD(P)-binding Rossmann-like Domain"/>
    <property type="match status" value="1"/>
</dbReference>